<dbReference type="InterPro" id="IPR011010">
    <property type="entry name" value="DNA_brk_join_enz"/>
</dbReference>
<dbReference type="InterPro" id="IPR038488">
    <property type="entry name" value="Integrase_DNA-bd_sf"/>
</dbReference>
<reference evidence="7" key="1">
    <citation type="submission" date="2010-08" db="EMBL/GenBank/DDBJ databases">
        <title>Genome comparisons of Edwardsiella bacteria analysed using deep sequencing technology.</title>
        <authorList>
            <person name="van Soest J.J."/>
            <person name="Henkel C.V."/>
            <person name="Jansen H.J."/>
            <person name="van den Hondel C.A.M.J.J."/>
            <person name="Bloemberg G.V."/>
            <person name="Meijer A.H."/>
            <person name="Spaink H.P."/>
        </authorList>
    </citation>
    <scope>NUCLEOTIDE SEQUENCE [LARGE SCALE GENOMIC DNA]</scope>
    <source>
        <strain evidence="7">FL6-60</strain>
    </source>
</reference>
<evidence type="ECO:0000256" key="3">
    <source>
        <dbReference type="ARBA" id="ARBA00023125"/>
    </source>
</evidence>
<dbReference type="Gene3D" id="1.10.150.130">
    <property type="match status" value="1"/>
</dbReference>
<dbReference type="Gene3D" id="3.30.160.390">
    <property type="entry name" value="Integrase, DNA-binding domain"/>
    <property type="match status" value="1"/>
</dbReference>
<keyword evidence="7" id="KW-1185">Reference proteome</keyword>
<protein>
    <submittedName>
        <fullName evidence="6">Prophage CP-933I integrase protein</fullName>
    </submittedName>
</protein>
<sequence>MPLNDMQIRRAKPEAKAYTLGDGQGLSLLIEPNGSKSWRFRYRFAGKPKMISLGVYPTITLADARSRRDDARKLVAEGKNPSEVRKEQKIALQTESESAFEKIATEWHQMKSAKWSEGYASDIMEAFQNDIFPYVGTRPVGEIKPLELLNVLRKIEKRGALEKMRKVRQRCSEVFRYAIATGRAEFNPAADLSSALDVHQSNHFPFLKADEIPDFLRALDGYTGSQLVLIATKLLMITGVRTIELRAALWSEFDLDNAIWEIPAERMKMRKAHLVPLSTQALDLLNELKIMTGNYRYVFPGRNDPYKPMSEASINQLIKRIGYGGRLTGHGFRHTFSTILHEAGFNSIWIELQLAHVDKNSIRGIYNHANYIESRKDMMQWYSDKINQKN</sequence>
<dbReference type="GO" id="GO:0015074">
    <property type="term" value="P:DNA integration"/>
    <property type="evidence" value="ECO:0007669"/>
    <property type="project" value="UniProtKB-KW"/>
</dbReference>
<dbReference type="InterPro" id="IPR025166">
    <property type="entry name" value="Integrase_DNA_bind_dom"/>
</dbReference>
<evidence type="ECO:0000259" key="5">
    <source>
        <dbReference type="PROSITE" id="PS51898"/>
    </source>
</evidence>
<dbReference type="InterPro" id="IPR013762">
    <property type="entry name" value="Integrase-like_cat_sf"/>
</dbReference>
<dbReference type="CDD" id="cd00801">
    <property type="entry name" value="INT_P4_C"/>
    <property type="match status" value="1"/>
</dbReference>
<dbReference type="Gene3D" id="1.10.443.10">
    <property type="entry name" value="Intergrase catalytic core"/>
    <property type="match status" value="1"/>
</dbReference>
<dbReference type="InterPro" id="IPR050808">
    <property type="entry name" value="Phage_Integrase"/>
</dbReference>
<dbReference type="HOGENOM" id="CLU_027562_0_0_6"/>
<dbReference type="InterPro" id="IPR010998">
    <property type="entry name" value="Integrase_recombinase_N"/>
</dbReference>
<dbReference type="SUPFAM" id="SSF56349">
    <property type="entry name" value="DNA breaking-rejoining enzymes"/>
    <property type="match status" value="1"/>
</dbReference>
<feature type="domain" description="Tyr recombinase" evidence="5">
    <location>
        <begin position="202"/>
        <end position="379"/>
    </location>
</feature>
<name>A0A0H3DN73_EDWTF</name>
<keyword evidence="4" id="KW-0233">DNA recombination</keyword>
<evidence type="ECO:0000313" key="7">
    <source>
        <dbReference type="Proteomes" id="UP000002230"/>
    </source>
</evidence>
<dbReference type="KEGG" id="etd:ETAF_0741"/>
<comment type="similarity">
    <text evidence="1">Belongs to the 'phage' integrase family.</text>
</comment>
<gene>
    <name evidence="6" type="ordered locus">ETAF_0741</name>
</gene>
<keyword evidence="2" id="KW-0229">DNA integration</keyword>
<proteinExistence type="inferred from homology"/>
<keyword evidence="3" id="KW-0238">DNA-binding</keyword>
<dbReference type="GO" id="GO:0003677">
    <property type="term" value="F:DNA binding"/>
    <property type="evidence" value="ECO:0007669"/>
    <property type="project" value="UniProtKB-KW"/>
</dbReference>
<dbReference type="InterPro" id="IPR002104">
    <property type="entry name" value="Integrase_catalytic"/>
</dbReference>
<reference evidence="6 7" key="2">
    <citation type="journal article" date="2011" name="BMC Immunol.">
        <title>Comparison of static immersion and intravenous injection systems for exposure of zebrafish embryos to the natural pathogen Edwardsiella tarda.</title>
        <authorList>
            <person name="van Soest J.J."/>
            <person name="Stockhammer O.W."/>
            <person name="Ordas A."/>
            <person name="Bloemberg G.V."/>
            <person name="Spaink H.P."/>
            <person name="Meijer A.H."/>
        </authorList>
    </citation>
    <scope>NUCLEOTIDE SEQUENCE [LARGE SCALE GENOMIC DNA]</scope>
    <source>
        <strain evidence="6 7">FL6-60</strain>
    </source>
</reference>
<dbReference type="Proteomes" id="UP000002230">
    <property type="component" value="Chromosome"/>
</dbReference>
<dbReference type="EMBL" id="CP002154">
    <property type="protein sequence ID" value="ADM40863.1"/>
    <property type="molecule type" value="Genomic_DNA"/>
</dbReference>
<dbReference type="PANTHER" id="PTHR30629">
    <property type="entry name" value="PROPHAGE INTEGRASE"/>
    <property type="match status" value="1"/>
</dbReference>
<evidence type="ECO:0000256" key="4">
    <source>
        <dbReference type="ARBA" id="ARBA00023172"/>
    </source>
</evidence>
<dbReference type="Pfam" id="PF13356">
    <property type="entry name" value="Arm-DNA-bind_3"/>
    <property type="match status" value="1"/>
</dbReference>
<evidence type="ECO:0000256" key="2">
    <source>
        <dbReference type="ARBA" id="ARBA00022908"/>
    </source>
</evidence>
<dbReference type="Pfam" id="PF00589">
    <property type="entry name" value="Phage_integrase"/>
    <property type="match status" value="1"/>
</dbReference>
<dbReference type="GO" id="GO:0006310">
    <property type="term" value="P:DNA recombination"/>
    <property type="evidence" value="ECO:0007669"/>
    <property type="project" value="UniProtKB-KW"/>
</dbReference>
<dbReference type="PROSITE" id="PS51898">
    <property type="entry name" value="TYR_RECOMBINASE"/>
    <property type="match status" value="1"/>
</dbReference>
<dbReference type="PANTHER" id="PTHR30629:SF2">
    <property type="entry name" value="PROPHAGE INTEGRASE INTS-RELATED"/>
    <property type="match status" value="1"/>
</dbReference>
<dbReference type="PATRIC" id="fig|718251.5.peg.756"/>
<accession>A0A0H3DN73</accession>
<dbReference type="Pfam" id="PF22022">
    <property type="entry name" value="Phage_int_M"/>
    <property type="match status" value="1"/>
</dbReference>
<organism evidence="6 7">
    <name type="scientific">Edwardsiella tarda (strain FL6-60)</name>
    <dbReference type="NCBI Taxonomy" id="718251"/>
    <lineage>
        <taxon>Bacteria</taxon>
        <taxon>Pseudomonadati</taxon>
        <taxon>Pseudomonadota</taxon>
        <taxon>Gammaproteobacteria</taxon>
        <taxon>Enterobacterales</taxon>
        <taxon>Hafniaceae</taxon>
        <taxon>Edwardsiella</taxon>
    </lineage>
</organism>
<dbReference type="AlphaFoldDB" id="A0A0H3DN73"/>
<dbReference type="InterPro" id="IPR053876">
    <property type="entry name" value="Phage_int_M"/>
</dbReference>
<evidence type="ECO:0000256" key="1">
    <source>
        <dbReference type="ARBA" id="ARBA00008857"/>
    </source>
</evidence>
<evidence type="ECO:0000313" key="6">
    <source>
        <dbReference type="EMBL" id="ADM40863.1"/>
    </source>
</evidence>